<dbReference type="InterPro" id="IPR006840">
    <property type="entry name" value="ChaC"/>
</dbReference>
<keyword evidence="2" id="KW-0456">Lyase</keyword>
<accession>A0A0K1ELF3</accession>
<dbReference type="RefSeq" id="WP_050433235.1">
    <property type="nucleotide sequence ID" value="NZ_CP012159.1"/>
</dbReference>
<dbReference type="Proteomes" id="UP000067626">
    <property type="component" value="Chromosome"/>
</dbReference>
<dbReference type="InterPro" id="IPR013024">
    <property type="entry name" value="GGCT-like"/>
</dbReference>
<dbReference type="InterPro" id="IPR036568">
    <property type="entry name" value="GGCT-like_sf"/>
</dbReference>
<gene>
    <name evidence="3" type="ORF">CMC5_056430</name>
</gene>
<dbReference type="KEGG" id="ccro:CMC5_056430"/>
<evidence type="ECO:0000313" key="3">
    <source>
        <dbReference type="EMBL" id="AKT41443.1"/>
    </source>
</evidence>
<reference evidence="3 4" key="1">
    <citation type="submission" date="2015-07" db="EMBL/GenBank/DDBJ databases">
        <title>Genome analysis of myxobacterium Chondromyces crocatus Cm c5 reveals a high potential for natural compound synthesis and the genetic basis for the loss of fruiting body formation.</title>
        <authorList>
            <person name="Zaburannyi N."/>
            <person name="Bunk B."/>
            <person name="Maier J."/>
            <person name="Overmann J."/>
            <person name="Mueller R."/>
        </authorList>
    </citation>
    <scope>NUCLEOTIDE SEQUENCE [LARGE SCALE GENOMIC DNA]</scope>
    <source>
        <strain evidence="3 4">Cm c5</strain>
    </source>
</reference>
<dbReference type="CDD" id="cd06661">
    <property type="entry name" value="GGCT_like"/>
    <property type="match status" value="1"/>
</dbReference>
<keyword evidence="4" id="KW-1185">Reference proteome</keyword>
<evidence type="ECO:0000256" key="1">
    <source>
        <dbReference type="ARBA" id="ARBA00012344"/>
    </source>
</evidence>
<dbReference type="EC" id="4.3.2.7" evidence="1"/>
<dbReference type="Gene3D" id="3.10.490.10">
    <property type="entry name" value="Gamma-glutamyl cyclotransferase-like"/>
    <property type="match status" value="1"/>
</dbReference>
<proteinExistence type="predicted"/>
<keyword evidence="3" id="KW-0808">Transferase</keyword>
<sequence length="182" mass="20257">MSHEIWIFGYGSLVWRPAFPFQRQHPGYIVGWARRFWQGSTDHRGVPGAPGRVVTLVESPGHRCWGMAYEVAHHQLAEVLDILDFREQGGYVRHDLPLYLSGDEQRPRSATVYVAAADNPSYLGPASLPDIAHQIRASRGPSGPNIDYVLRLAEALSAMQAEDEHVHELAGLLREPILAETG</sequence>
<dbReference type="GO" id="GO:0006751">
    <property type="term" value="P:glutathione catabolic process"/>
    <property type="evidence" value="ECO:0007669"/>
    <property type="project" value="InterPro"/>
</dbReference>
<dbReference type="GO" id="GO:0005737">
    <property type="term" value="C:cytoplasm"/>
    <property type="evidence" value="ECO:0007669"/>
    <property type="project" value="TreeGrafter"/>
</dbReference>
<dbReference type="GO" id="GO:0016740">
    <property type="term" value="F:transferase activity"/>
    <property type="evidence" value="ECO:0007669"/>
    <property type="project" value="UniProtKB-KW"/>
</dbReference>
<dbReference type="GO" id="GO:0061928">
    <property type="term" value="F:glutathione specific gamma-glutamylcyclotransferase activity"/>
    <property type="evidence" value="ECO:0007669"/>
    <property type="project" value="UniProtKB-EC"/>
</dbReference>
<evidence type="ECO:0000313" key="4">
    <source>
        <dbReference type="Proteomes" id="UP000067626"/>
    </source>
</evidence>
<protein>
    <recommendedName>
        <fullName evidence="1">glutathione-specific gamma-glutamylcyclotransferase</fullName>
        <ecNumber evidence="1">4.3.2.7</ecNumber>
    </recommendedName>
</protein>
<dbReference type="EMBL" id="CP012159">
    <property type="protein sequence ID" value="AKT41443.1"/>
    <property type="molecule type" value="Genomic_DNA"/>
</dbReference>
<dbReference type="Pfam" id="PF04752">
    <property type="entry name" value="ChaC"/>
    <property type="match status" value="1"/>
</dbReference>
<organism evidence="3 4">
    <name type="scientific">Chondromyces crocatus</name>
    <dbReference type="NCBI Taxonomy" id="52"/>
    <lineage>
        <taxon>Bacteria</taxon>
        <taxon>Pseudomonadati</taxon>
        <taxon>Myxococcota</taxon>
        <taxon>Polyangia</taxon>
        <taxon>Polyangiales</taxon>
        <taxon>Polyangiaceae</taxon>
        <taxon>Chondromyces</taxon>
    </lineage>
</organism>
<dbReference type="OrthoDB" id="9795692at2"/>
<dbReference type="AlphaFoldDB" id="A0A0K1ELF3"/>
<dbReference type="STRING" id="52.CMC5_056430"/>
<dbReference type="SUPFAM" id="SSF110857">
    <property type="entry name" value="Gamma-glutamyl cyclotransferase-like"/>
    <property type="match status" value="1"/>
</dbReference>
<dbReference type="PATRIC" id="fig|52.7.peg.6218"/>
<evidence type="ECO:0000256" key="2">
    <source>
        <dbReference type="ARBA" id="ARBA00023239"/>
    </source>
</evidence>
<dbReference type="PANTHER" id="PTHR12192:SF2">
    <property type="entry name" value="GLUTATHIONE-SPECIFIC GAMMA-GLUTAMYLCYCLOTRANSFERASE 2"/>
    <property type="match status" value="1"/>
</dbReference>
<dbReference type="PANTHER" id="PTHR12192">
    <property type="entry name" value="CATION TRANSPORT PROTEIN CHAC-RELATED"/>
    <property type="match status" value="1"/>
</dbReference>
<name>A0A0K1ELF3_CHOCO</name>